<dbReference type="InterPro" id="IPR016169">
    <property type="entry name" value="FAD-bd_PCMH_sub2"/>
</dbReference>
<dbReference type="Proteomes" id="UP000663829">
    <property type="component" value="Unassembled WGS sequence"/>
</dbReference>
<dbReference type="GO" id="GO:0003885">
    <property type="term" value="F:D-arabinono-1,4-lactone oxidase activity"/>
    <property type="evidence" value="ECO:0007669"/>
    <property type="project" value="InterPro"/>
</dbReference>
<dbReference type="Proteomes" id="UP000677228">
    <property type="component" value="Unassembled WGS sequence"/>
</dbReference>
<dbReference type="PIRSF" id="PIRSF000136">
    <property type="entry name" value="LGO_GLO"/>
    <property type="match status" value="1"/>
</dbReference>
<dbReference type="Gene3D" id="3.30.465.10">
    <property type="match status" value="1"/>
</dbReference>
<protein>
    <recommendedName>
        <fullName evidence="3">FAD-binding PCMH-type domain-containing protein</fullName>
    </recommendedName>
</protein>
<dbReference type="EMBL" id="CAJNOK010004677">
    <property type="protein sequence ID" value="CAF0945667.1"/>
    <property type="molecule type" value="Genomic_DNA"/>
</dbReference>
<dbReference type="InterPro" id="IPR016167">
    <property type="entry name" value="FAD-bd_PCMH_sub1"/>
</dbReference>
<dbReference type="InterPro" id="IPR007173">
    <property type="entry name" value="ALO_C"/>
</dbReference>
<proteinExistence type="inferred from homology"/>
<dbReference type="InterPro" id="IPR036318">
    <property type="entry name" value="FAD-bd_PCMH-like_sf"/>
</dbReference>
<organism evidence="4 8">
    <name type="scientific">Didymodactylos carnosus</name>
    <dbReference type="NCBI Taxonomy" id="1234261"/>
    <lineage>
        <taxon>Eukaryota</taxon>
        <taxon>Metazoa</taxon>
        <taxon>Spiralia</taxon>
        <taxon>Gnathifera</taxon>
        <taxon>Rotifera</taxon>
        <taxon>Eurotatoria</taxon>
        <taxon>Bdelloidea</taxon>
        <taxon>Philodinida</taxon>
        <taxon>Philodinidae</taxon>
        <taxon>Didymodactylos</taxon>
    </lineage>
</organism>
<sequence>MSTTGVSNYFFENWAKTYSCIPKLYFEPQTIVDLQSIVCEAHKRKEKIRVVGCGHSPSAICTTDGYMISMKHLNKIREVNKDEMYVEVESGVTIQQLNDELPKWDLCLPNQGSISELTLTGLVSTASHGTGINYGTMSSYIRSITLMLLDGTIKEYSPTDEFLYWLATYIPRLIPYINQFYLWHESTHSLIIEDRCDKIFNFDCLFRQYVNEWAIPLKETAYVLHKLQSWLDENQHVIRVHFPIEIRFVKRDTHVMLSPTSGELEGNFCYINIIMYRPYEKDIEYEPWWHAFEAICLEVNGRPHWAKAHSLTSKTLRKLYPNAWDKFHEIRRQFDPHDQLVNDYLHRMFEE</sequence>
<dbReference type="PANTHER" id="PTHR43762">
    <property type="entry name" value="L-GULONOLACTONE OXIDASE"/>
    <property type="match status" value="1"/>
</dbReference>
<dbReference type="InterPro" id="IPR006093">
    <property type="entry name" value="Oxy_OxRdtase_FAD_BS"/>
</dbReference>
<accession>A0A813U117</accession>
<comment type="similarity">
    <text evidence="1">Belongs to the oxygen-dependent FAD-linked oxidoreductase family.</text>
</comment>
<dbReference type="Proteomes" id="UP000682733">
    <property type="component" value="Unassembled WGS sequence"/>
</dbReference>
<dbReference type="UniPathway" id="UPA00991">
    <property type="reaction ID" value="UER00939"/>
</dbReference>
<dbReference type="Pfam" id="PF04030">
    <property type="entry name" value="ALO"/>
    <property type="match status" value="1"/>
</dbReference>
<dbReference type="GO" id="GO:0016020">
    <property type="term" value="C:membrane"/>
    <property type="evidence" value="ECO:0007669"/>
    <property type="project" value="InterPro"/>
</dbReference>
<dbReference type="InterPro" id="IPR006094">
    <property type="entry name" value="Oxid_FAD_bind_N"/>
</dbReference>
<evidence type="ECO:0000259" key="3">
    <source>
        <dbReference type="PROSITE" id="PS51387"/>
    </source>
</evidence>
<dbReference type="AlphaFoldDB" id="A0A813U117"/>
<dbReference type="EMBL" id="CAJOBC010000608">
    <property type="protein sequence ID" value="CAF3606527.1"/>
    <property type="molecule type" value="Genomic_DNA"/>
</dbReference>
<comment type="caution">
    <text evidence="4">The sequence shown here is derived from an EMBL/GenBank/DDBJ whole genome shotgun (WGS) entry which is preliminary data.</text>
</comment>
<evidence type="ECO:0000256" key="2">
    <source>
        <dbReference type="ARBA" id="ARBA00023002"/>
    </source>
</evidence>
<dbReference type="PROSITE" id="PS51387">
    <property type="entry name" value="FAD_PCMH"/>
    <property type="match status" value="1"/>
</dbReference>
<dbReference type="InterPro" id="IPR016166">
    <property type="entry name" value="FAD-bd_PCMH"/>
</dbReference>
<evidence type="ECO:0000313" key="6">
    <source>
        <dbReference type="EMBL" id="CAF3606527.1"/>
    </source>
</evidence>
<feature type="domain" description="FAD-binding PCMH-type" evidence="3">
    <location>
        <begin position="18"/>
        <end position="201"/>
    </location>
</feature>
<keyword evidence="2" id="KW-0560">Oxidoreductase</keyword>
<dbReference type="Gene3D" id="3.30.43.10">
    <property type="entry name" value="Uridine Diphospho-n-acetylenolpyruvylglucosamine Reductase, domain 2"/>
    <property type="match status" value="1"/>
</dbReference>
<evidence type="ECO:0000313" key="4">
    <source>
        <dbReference type="EMBL" id="CAF0820134.1"/>
    </source>
</evidence>
<name>A0A813U117_9BILA</name>
<dbReference type="EMBL" id="CAJOBA010004682">
    <property type="protein sequence ID" value="CAF3720358.1"/>
    <property type="molecule type" value="Genomic_DNA"/>
</dbReference>
<gene>
    <name evidence="4" type="ORF">GPM918_LOCUS4502</name>
    <name evidence="5" type="ORF">OVA965_LOCUS11878</name>
    <name evidence="6" type="ORF">SRO942_LOCUS4503</name>
    <name evidence="7" type="ORF">TMI583_LOCUS11882</name>
</gene>
<dbReference type="EMBL" id="CAJNOQ010000608">
    <property type="protein sequence ID" value="CAF0820134.1"/>
    <property type="molecule type" value="Genomic_DNA"/>
</dbReference>
<dbReference type="PROSITE" id="PS00862">
    <property type="entry name" value="OX2_COVAL_FAD"/>
    <property type="match status" value="1"/>
</dbReference>
<reference evidence="4" key="1">
    <citation type="submission" date="2021-02" db="EMBL/GenBank/DDBJ databases">
        <authorList>
            <person name="Nowell W R."/>
        </authorList>
    </citation>
    <scope>NUCLEOTIDE SEQUENCE</scope>
</reference>
<dbReference type="Gene3D" id="3.30.70.2520">
    <property type="match status" value="1"/>
</dbReference>
<dbReference type="SUPFAM" id="SSF56176">
    <property type="entry name" value="FAD-binding/transporter-associated domain-like"/>
    <property type="match status" value="1"/>
</dbReference>
<evidence type="ECO:0000313" key="5">
    <source>
        <dbReference type="EMBL" id="CAF0945667.1"/>
    </source>
</evidence>
<keyword evidence="8" id="KW-1185">Reference proteome</keyword>
<dbReference type="OrthoDB" id="610608at2759"/>
<dbReference type="PANTHER" id="PTHR43762:SF1">
    <property type="entry name" value="D-ARABINONO-1,4-LACTONE OXIDASE"/>
    <property type="match status" value="1"/>
</dbReference>
<dbReference type="Proteomes" id="UP000681722">
    <property type="component" value="Unassembled WGS sequence"/>
</dbReference>
<evidence type="ECO:0000313" key="8">
    <source>
        <dbReference type="Proteomes" id="UP000663829"/>
    </source>
</evidence>
<evidence type="ECO:0000313" key="7">
    <source>
        <dbReference type="EMBL" id="CAF3720358.1"/>
    </source>
</evidence>
<evidence type="ECO:0000256" key="1">
    <source>
        <dbReference type="ARBA" id="ARBA00005466"/>
    </source>
</evidence>
<dbReference type="InterPro" id="IPR010031">
    <property type="entry name" value="FAD_lactone_oxidase-like"/>
</dbReference>
<dbReference type="GO" id="GO:0071949">
    <property type="term" value="F:FAD binding"/>
    <property type="evidence" value="ECO:0007669"/>
    <property type="project" value="InterPro"/>
</dbReference>
<dbReference type="Pfam" id="PF01565">
    <property type="entry name" value="FAD_binding_4"/>
    <property type="match status" value="1"/>
</dbReference>